<name>A0A812Y2A6_SYMPI</name>
<evidence type="ECO:0000313" key="1">
    <source>
        <dbReference type="EMBL" id="CAE7763129.1"/>
    </source>
</evidence>
<comment type="caution">
    <text evidence="1">The sequence shown here is derived from an EMBL/GenBank/DDBJ whole genome shotgun (WGS) entry which is preliminary data.</text>
</comment>
<feature type="non-terminal residue" evidence="1">
    <location>
        <position position="1"/>
    </location>
</feature>
<dbReference type="SUPFAM" id="SSF48371">
    <property type="entry name" value="ARM repeat"/>
    <property type="match status" value="1"/>
</dbReference>
<dbReference type="Pfam" id="PF13646">
    <property type="entry name" value="HEAT_2"/>
    <property type="match status" value="1"/>
</dbReference>
<gene>
    <name evidence="1" type="primary">CPN21</name>
    <name evidence="1" type="ORF">SPIL2461_LOCUS22310</name>
</gene>
<dbReference type="OrthoDB" id="184876at2759"/>
<reference evidence="1" key="1">
    <citation type="submission" date="2021-02" db="EMBL/GenBank/DDBJ databases">
        <authorList>
            <person name="Dougan E. K."/>
            <person name="Rhodes N."/>
            <person name="Thang M."/>
            <person name="Chan C."/>
        </authorList>
    </citation>
    <scope>NUCLEOTIDE SEQUENCE</scope>
</reference>
<dbReference type="Proteomes" id="UP000649617">
    <property type="component" value="Unassembled WGS sequence"/>
</dbReference>
<dbReference type="InterPro" id="IPR011989">
    <property type="entry name" value="ARM-like"/>
</dbReference>
<organism evidence="1 2">
    <name type="scientific">Symbiodinium pilosum</name>
    <name type="common">Dinoflagellate</name>
    <dbReference type="NCBI Taxonomy" id="2952"/>
    <lineage>
        <taxon>Eukaryota</taxon>
        <taxon>Sar</taxon>
        <taxon>Alveolata</taxon>
        <taxon>Dinophyceae</taxon>
        <taxon>Suessiales</taxon>
        <taxon>Symbiodiniaceae</taxon>
        <taxon>Symbiodinium</taxon>
    </lineage>
</organism>
<dbReference type="Gene3D" id="1.25.10.10">
    <property type="entry name" value="Leucine-rich Repeat Variant"/>
    <property type="match status" value="1"/>
</dbReference>
<protein>
    <submittedName>
        <fullName evidence="1">CPN21 protein</fullName>
    </submittedName>
</protein>
<sequence>LSFSERTLDELTSFLSHAGQKDPACRLQGRWLAPSPNPAFVRRAAIELLAACANDAKTIVDKAWPLLQHPWEEVRIAAVTVLGETASGESGDQAVIAELTKCIQSGSVAMTQAAVTALGKVGKGNEEVISTLRSCLSHADVWVQSSVPGALMCAAGSSALEDLMKLSVHGDPEVAEAAMEALPPGDVGAIAARALDHQDPYIQAVAGKLLLKVHHMPMWTSADACLKLLEDEPKHAPEVPSAEILAAVVAAAQRRELSERKQICIGFLYALGVWQQHQEAIDVLQQLIKEKLWQPLDHAQEALRLMLERPKPKLKKIYKVKWTSSLLEISEGELPYPCRDDEHAKFWNAYRVEGFQAHLGQRDTLETGEGS</sequence>
<dbReference type="EMBL" id="CAJNIZ010047138">
    <property type="protein sequence ID" value="CAE7763129.1"/>
    <property type="molecule type" value="Genomic_DNA"/>
</dbReference>
<accession>A0A812Y2A6</accession>
<keyword evidence="2" id="KW-1185">Reference proteome</keyword>
<proteinExistence type="predicted"/>
<dbReference type="InterPro" id="IPR016024">
    <property type="entry name" value="ARM-type_fold"/>
</dbReference>
<evidence type="ECO:0000313" key="2">
    <source>
        <dbReference type="Proteomes" id="UP000649617"/>
    </source>
</evidence>
<dbReference type="AlphaFoldDB" id="A0A812Y2A6"/>